<evidence type="ECO:0000256" key="1">
    <source>
        <dbReference type="SAM" id="MobiDB-lite"/>
    </source>
</evidence>
<dbReference type="PANTHER" id="PTHR40038">
    <property type="entry name" value="MEMBRANE-ASSOCIATED PROTEIN TCAA"/>
    <property type="match status" value="1"/>
</dbReference>
<dbReference type="PANTHER" id="PTHR40038:SF1">
    <property type="entry name" value="MEMBRANE-ASSOCIATED PROTEIN TCAA"/>
    <property type="match status" value="1"/>
</dbReference>
<keyword evidence="2" id="KW-0472">Membrane</keyword>
<feature type="domain" description="TcaA 4th" evidence="3">
    <location>
        <begin position="203"/>
        <end position="260"/>
    </location>
</feature>
<protein>
    <recommendedName>
        <fullName evidence="3">TcaA 4th domain-containing protein</fullName>
    </recommendedName>
</protein>
<evidence type="ECO:0000256" key="2">
    <source>
        <dbReference type="SAM" id="Phobius"/>
    </source>
</evidence>
<evidence type="ECO:0000259" key="3">
    <source>
        <dbReference type="Pfam" id="PF22820"/>
    </source>
</evidence>
<dbReference type="AlphaFoldDB" id="D4YVV2"/>
<feature type="transmembrane region" description="Helical" evidence="2">
    <location>
        <begin position="15"/>
        <end position="36"/>
    </location>
</feature>
<accession>D4YVV2</accession>
<evidence type="ECO:0000313" key="4">
    <source>
        <dbReference type="EMBL" id="EFG54696.1"/>
    </source>
</evidence>
<dbReference type="STRING" id="83683.B1745_06190"/>
<evidence type="ECO:0000313" key="5">
    <source>
        <dbReference type="Proteomes" id="UP000004069"/>
    </source>
</evidence>
<feature type="region of interest" description="Disordered" evidence="1">
    <location>
        <begin position="266"/>
        <end position="289"/>
    </location>
</feature>
<dbReference type="RefSeq" id="WP_006352810.1">
    <property type="nucleotide sequence ID" value="NZ_ADNY01000068.1"/>
</dbReference>
<dbReference type="InterPro" id="IPR054530">
    <property type="entry name" value="TcaA_4th"/>
</dbReference>
<organism evidence="4 5">
    <name type="scientific">Lactobacillus amylolyticus DSM 11664</name>
    <dbReference type="NCBI Taxonomy" id="585524"/>
    <lineage>
        <taxon>Bacteria</taxon>
        <taxon>Bacillati</taxon>
        <taxon>Bacillota</taxon>
        <taxon>Bacilli</taxon>
        <taxon>Lactobacillales</taxon>
        <taxon>Lactobacillaceae</taxon>
        <taxon>Lactobacillus</taxon>
    </lineage>
</organism>
<keyword evidence="2" id="KW-0812">Transmembrane</keyword>
<dbReference type="EMBL" id="ADNY01000068">
    <property type="protein sequence ID" value="EFG54696.1"/>
    <property type="molecule type" value="Genomic_DNA"/>
</dbReference>
<dbReference type="eggNOG" id="COG4640">
    <property type="taxonomic scope" value="Bacteria"/>
</dbReference>
<dbReference type="Pfam" id="PF22820">
    <property type="entry name" value="TcaA_3rd_4th"/>
    <property type="match status" value="1"/>
</dbReference>
<comment type="caution">
    <text evidence="4">The sequence shown here is derived from an EMBL/GenBank/DDBJ whole genome shotgun (WGS) entry which is preliminary data.</text>
</comment>
<proteinExistence type="predicted"/>
<dbReference type="OrthoDB" id="2327418at2"/>
<dbReference type="PATRIC" id="fig|585524.9.peg.1399"/>
<keyword evidence="5" id="KW-1185">Reference proteome</keyword>
<sequence length="421" mass="48218">MTKNKKKLHKRHPKLVAFIILLIAFGVFYGWGSIYYQKDRQIDRIVSCINDPSKKMAKYVVASDPDITVTDAKLKPLQQYFKENKQAAKQLSANLRKGKYSDQIKLIESGMYFFLFPKYSLRIQVYHPQVETNHAGSTLTVNKESFGKMEGADQNFYSDLGLIFPGRYHLLVKTKVSGRKLKADAIVNIWSNKTINMIIKTGTFQIRSVPNGVVYINDRKVKTLDKYGRATFKNYPLAKNMELYIKSTYNGKTIKSEKVKDLSSSIETEFSNSDDDDEDYGTPSNYAGNQKQDVYQDIEGDYIVNPIWPGLIDQTEAGQLLYNNYTKPDETTFENGKDNQAYKDLKKQVKAFKKGKKNLKLTVTITKIMPAGSNYSDVSYQLVYKYREKGKKHKKVINYEGAIFHNSSQTQVIKSLGKQTK</sequence>
<gene>
    <name evidence="4" type="ORF">HMPREF0493_1663</name>
</gene>
<dbReference type="Proteomes" id="UP000004069">
    <property type="component" value="Unassembled WGS sequence"/>
</dbReference>
<name>D4YVV2_9LACO</name>
<reference evidence="4 5" key="1">
    <citation type="submission" date="2010-04" db="EMBL/GenBank/DDBJ databases">
        <authorList>
            <person name="Muzny D."/>
            <person name="Qin X."/>
            <person name="Deng J."/>
            <person name="Jiang H."/>
            <person name="Liu Y."/>
            <person name="Qu J."/>
            <person name="Song X.-Z."/>
            <person name="Zhang L."/>
            <person name="Thornton R."/>
            <person name="Coyle M."/>
            <person name="Francisco L."/>
            <person name="Jackson L."/>
            <person name="Javaid M."/>
            <person name="Korchina V."/>
            <person name="Kovar C."/>
            <person name="Mata R."/>
            <person name="Mathew T."/>
            <person name="Ngo R."/>
            <person name="Nguyen L."/>
            <person name="Nguyen N."/>
            <person name="Okwuonu G."/>
            <person name="Ongeri F."/>
            <person name="Pham C."/>
            <person name="Simmons D."/>
            <person name="Wilczek-Boney K."/>
            <person name="Hale W."/>
            <person name="Jakkamsetti A."/>
            <person name="Pham P."/>
            <person name="Ruth R."/>
            <person name="San Lucas F."/>
            <person name="Warren J."/>
            <person name="Zhang J."/>
            <person name="Zhao Z."/>
            <person name="Zhou C."/>
            <person name="Zhu D."/>
            <person name="Lee S."/>
            <person name="Bess C."/>
            <person name="Blankenburg K."/>
            <person name="Forbes L."/>
            <person name="Fu Q."/>
            <person name="Gubbala S."/>
            <person name="Hirani K."/>
            <person name="Jayaseelan J.C."/>
            <person name="Lara F."/>
            <person name="Munidasa M."/>
            <person name="Palculict T."/>
            <person name="Patil S."/>
            <person name="Pu L.-L."/>
            <person name="Saada N."/>
            <person name="Tang L."/>
            <person name="Weissenberger G."/>
            <person name="Zhu Y."/>
            <person name="Hemphill L."/>
            <person name="Shang Y."/>
            <person name="Youmans B."/>
            <person name="Ayvaz T."/>
            <person name="Ross M."/>
            <person name="Santibanez J."/>
            <person name="Aqrawi P."/>
            <person name="Gross S."/>
            <person name="Joshi V."/>
            <person name="Fowler G."/>
            <person name="Nazareth L."/>
            <person name="Reid J."/>
            <person name="Worley K."/>
            <person name="Petrosino J."/>
            <person name="Highlander S."/>
            <person name="Gibbs R."/>
        </authorList>
    </citation>
    <scope>NUCLEOTIDE SEQUENCE [LARGE SCALE GENOMIC DNA]</scope>
    <source>
        <strain evidence="4 5">DSM 11664</strain>
    </source>
</reference>
<keyword evidence="2" id="KW-1133">Transmembrane helix</keyword>